<sequence>MLPPWPTDRALEETDFINSLALVKISNDPAAINKLKTVIFKLNQSITEDGRSQIFPYARYDSHYSYKIENQLDVPFRPYRMNYEATITKSDRRAKNMLSTGDFQGQSLQLGEPLYYKTPIIQKPFLIMGATPTHVDFMLPAGNTNVEPQLSDYRVVNLTMDGDNYVTHFEQKTSSSKGYEVKDVTTLTHSVASQVTAEASVSVGPAKGSFKATAGAGYVNEKTADEANQNTSTYSTDLALTAGNQDRIGVLSQSKEYFIYPVLGGSVCPEGDACDDSEKGQQYVMYTRQSEMSRAYVDGGQVAWYQPVHEVNNVLSYPRSFTQLEAGYGNPIMALSQVDNTFYTSTGSSSFKMAWLNGTTSSTKTTLINKGTWNAGFSGSYGTSGSFSKLTGVGYTNSFDVKYEGSVTSSGVITDTSNYEAGSSVTVALPNSFRSPTEYGYPITPVVFGDKLDSSDIVTTDPFMPEVVKEAIAGSETGALAGGYMKLGYYVDFRNLPSNYMGTWWRSKEGFSSIDIGLNNPTRWDTTNFSTISLDDDGLNCLTRFVCTMPYQPTVSGRENFSPFYNMRGLFVTPQGGGETRFEAEEGEKLSLQVRIYNYSLRDMPAGSRVHVQFYRQSVASSGYLAPDSAQLIDETWLSEIPSASYSSVSMDNWKMAKVNWDTTNAQGRYHFWVVAWAEDSNGNMIAEQPGKGLSDTHTSPLFRDISEVPLQYVTLDSPDLGEVSMTFTNNVGMYPQEFNVLPKGIPVVAATSAVSRVTTLGDIVDDITLVNAIPVNPIMITVNNQDETSVNLGLSTQYDTQSQLIYITDSEDNIIGMQRVGRIFKHKNVNVPFTVDQCGDNTLNIRIGSPNRDAIASQYFSTYVQCH</sequence>
<protein>
    <submittedName>
        <fullName evidence="1">Uncharacterized protein</fullName>
    </submittedName>
</protein>
<dbReference type="RefSeq" id="WP_248943286.1">
    <property type="nucleotide sequence ID" value="NZ_JAKIKS010000233.1"/>
</dbReference>
<organism evidence="1 2">
    <name type="scientific">Shewanella surugensis</name>
    <dbReference type="NCBI Taxonomy" id="212020"/>
    <lineage>
        <taxon>Bacteria</taxon>
        <taxon>Pseudomonadati</taxon>
        <taxon>Pseudomonadota</taxon>
        <taxon>Gammaproteobacteria</taxon>
        <taxon>Alteromonadales</taxon>
        <taxon>Shewanellaceae</taxon>
        <taxon>Shewanella</taxon>
    </lineage>
</organism>
<dbReference type="EMBL" id="JAKIKS010000233">
    <property type="protein sequence ID" value="MCL1127858.1"/>
    <property type="molecule type" value="Genomic_DNA"/>
</dbReference>
<evidence type="ECO:0000313" key="2">
    <source>
        <dbReference type="Proteomes" id="UP001203423"/>
    </source>
</evidence>
<accession>A0ABT0LJG8</accession>
<comment type="caution">
    <text evidence="1">The sequence shown here is derived from an EMBL/GenBank/DDBJ whole genome shotgun (WGS) entry which is preliminary data.</text>
</comment>
<name>A0ABT0LJG8_9GAMM</name>
<evidence type="ECO:0000313" key="1">
    <source>
        <dbReference type="EMBL" id="MCL1127858.1"/>
    </source>
</evidence>
<proteinExistence type="predicted"/>
<reference evidence="1 2" key="1">
    <citation type="submission" date="2022-01" db="EMBL/GenBank/DDBJ databases">
        <title>Whole genome-based taxonomy of the Shewanellaceae.</title>
        <authorList>
            <person name="Martin-Rodriguez A.J."/>
        </authorList>
    </citation>
    <scope>NUCLEOTIDE SEQUENCE [LARGE SCALE GENOMIC DNA]</scope>
    <source>
        <strain evidence="1 2">DSM 17177</strain>
    </source>
</reference>
<dbReference type="Proteomes" id="UP001203423">
    <property type="component" value="Unassembled WGS sequence"/>
</dbReference>
<gene>
    <name evidence="1" type="ORF">L2764_26220</name>
</gene>
<keyword evidence="2" id="KW-1185">Reference proteome</keyword>